<proteinExistence type="predicted"/>
<name>A0A1H1YZY7_9PSED</name>
<accession>A0A1H1YZY7</accession>
<evidence type="ECO:0000313" key="2">
    <source>
        <dbReference type="Proteomes" id="UP000198481"/>
    </source>
</evidence>
<dbReference type="AlphaFoldDB" id="A0A1H1YZY7"/>
<dbReference type="Proteomes" id="UP000198481">
    <property type="component" value="Chromosome I"/>
</dbReference>
<reference evidence="1 2" key="1">
    <citation type="submission" date="2016-10" db="EMBL/GenBank/DDBJ databases">
        <authorList>
            <person name="de Groot N.N."/>
        </authorList>
    </citation>
    <scope>NUCLEOTIDE SEQUENCE [LARGE SCALE GENOMIC DNA]</scope>
    <source>
        <strain evidence="1 2">LMG 26867</strain>
    </source>
</reference>
<organism evidence="1 2">
    <name type="scientific">Pseudomonas prosekii</name>
    <dbReference type="NCBI Taxonomy" id="1148509"/>
    <lineage>
        <taxon>Bacteria</taxon>
        <taxon>Pseudomonadati</taxon>
        <taxon>Pseudomonadota</taxon>
        <taxon>Gammaproteobacteria</taxon>
        <taxon>Pseudomonadales</taxon>
        <taxon>Pseudomonadaceae</taxon>
        <taxon>Pseudomonas</taxon>
    </lineage>
</organism>
<evidence type="ECO:0000313" key="1">
    <source>
        <dbReference type="EMBL" id="SDT26968.1"/>
    </source>
</evidence>
<dbReference type="STRING" id="1148509.SAMN05216222_3679"/>
<gene>
    <name evidence="1" type="ORF">SAMN05216222_3679</name>
</gene>
<dbReference type="RefSeq" id="WP_092278025.1">
    <property type="nucleotide sequence ID" value="NZ_LT629762.1"/>
</dbReference>
<sequence>MAKTLALLKGQSTGWHLRRSTASGSSAAGLARKNWLLLDDTKSMAGINIYTSSVESLIDRIGLSG</sequence>
<protein>
    <submittedName>
        <fullName evidence="1">Uncharacterized protein</fullName>
    </submittedName>
</protein>
<dbReference type="EMBL" id="LT629762">
    <property type="protein sequence ID" value="SDT26968.1"/>
    <property type="molecule type" value="Genomic_DNA"/>
</dbReference>